<evidence type="ECO:0000259" key="14">
    <source>
        <dbReference type="Pfam" id="PF00850"/>
    </source>
</evidence>
<keyword evidence="16" id="KW-1185">Reference proteome</keyword>
<evidence type="ECO:0000256" key="8">
    <source>
        <dbReference type="ARBA" id="ARBA00022801"/>
    </source>
</evidence>
<evidence type="ECO:0000256" key="5">
    <source>
        <dbReference type="ARBA" id="ARBA00022491"/>
    </source>
</evidence>
<dbReference type="InterPro" id="IPR037138">
    <property type="entry name" value="His_deacetylse_dom_sf"/>
</dbReference>
<keyword evidence="10" id="KW-0805">Transcription regulation</keyword>
<evidence type="ECO:0000256" key="12">
    <source>
        <dbReference type="ARBA" id="ARBA00023242"/>
    </source>
</evidence>
<dbReference type="KEGG" id="bbig:BBBOND_0301850"/>
<feature type="region of interest" description="Disordered" evidence="13">
    <location>
        <begin position="530"/>
        <end position="555"/>
    </location>
</feature>
<dbReference type="EC" id="3.5.1.98" evidence="4"/>
<feature type="compositionally biased region" description="Basic and acidic residues" evidence="13">
    <location>
        <begin position="170"/>
        <end position="182"/>
    </location>
</feature>
<evidence type="ECO:0000256" key="6">
    <source>
        <dbReference type="ARBA" id="ARBA00022679"/>
    </source>
</evidence>
<dbReference type="GO" id="GO:0004407">
    <property type="term" value="F:histone deacetylase activity"/>
    <property type="evidence" value="ECO:0007669"/>
    <property type="project" value="TreeGrafter"/>
</dbReference>
<evidence type="ECO:0000256" key="2">
    <source>
        <dbReference type="ARBA" id="ARBA00007374"/>
    </source>
</evidence>
<dbReference type="InterPro" id="IPR038286">
    <property type="entry name" value="IPK_sf"/>
</dbReference>
<comment type="similarity">
    <text evidence="3">Belongs to the histone deacetylase family. HD type 2 subfamily.</text>
</comment>
<dbReference type="Gene3D" id="3.40.800.20">
    <property type="entry name" value="Histone deacetylase domain"/>
    <property type="match status" value="2"/>
</dbReference>
<keyword evidence="9" id="KW-0156">Chromatin regulator</keyword>
<dbReference type="Pfam" id="PF00850">
    <property type="entry name" value="Hist_deacetyl"/>
    <property type="match status" value="2"/>
</dbReference>
<dbReference type="OrthoDB" id="424012at2759"/>
<organism evidence="15 16">
    <name type="scientific">Babesia bigemina</name>
    <dbReference type="NCBI Taxonomy" id="5866"/>
    <lineage>
        <taxon>Eukaryota</taxon>
        <taxon>Sar</taxon>
        <taxon>Alveolata</taxon>
        <taxon>Apicomplexa</taxon>
        <taxon>Aconoidasida</taxon>
        <taxon>Piroplasmida</taxon>
        <taxon>Babesiidae</taxon>
        <taxon>Babesia</taxon>
    </lineage>
</organism>
<feature type="region of interest" description="Disordered" evidence="13">
    <location>
        <begin position="165"/>
        <end position="192"/>
    </location>
</feature>
<keyword evidence="12" id="KW-0539">Nucleus</keyword>
<dbReference type="GO" id="GO:0032958">
    <property type="term" value="P:inositol phosphate biosynthetic process"/>
    <property type="evidence" value="ECO:0007669"/>
    <property type="project" value="InterPro"/>
</dbReference>
<dbReference type="InterPro" id="IPR005522">
    <property type="entry name" value="IPK"/>
</dbReference>
<reference evidence="16" key="1">
    <citation type="journal article" date="2014" name="Nucleic Acids Res.">
        <title>The evolutionary dynamics of variant antigen genes in Babesia reveal a history of genomic innovation underlying host-parasite interaction.</title>
        <authorList>
            <person name="Jackson A.P."/>
            <person name="Otto T.D."/>
            <person name="Darby A."/>
            <person name="Ramaprasad A."/>
            <person name="Xia D."/>
            <person name="Echaide I.E."/>
            <person name="Farber M."/>
            <person name="Gahlot S."/>
            <person name="Gamble J."/>
            <person name="Gupta D."/>
            <person name="Gupta Y."/>
            <person name="Jackson L."/>
            <person name="Malandrin L."/>
            <person name="Malas T.B."/>
            <person name="Moussa E."/>
            <person name="Nair M."/>
            <person name="Reid A.J."/>
            <person name="Sanders M."/>
            <person name="Sharma J."/>
            <person name="Tracey A."/>
            <person name="Quail M.A."/>
            <person name="Weir W."/>
            <person name="Wastling J.M."/>
            <person name="Hall N."/>
            <person name="Willadsen P."/>
            <person name="Lingelbach K."/>
            <person name="Shiels B."/>
            <person name="Tait A."/>
            <person name="Berriman M."/>
            <person name="Allred D.R."/>
            <person name="Pain A."/>
        </authorList>
    </citation>
    <scope>NUCLEOTIDE SEQUENCE [LARGE SCALE GENOMIC DNA]</scope>
    <source>
        <strain evidence="16">Bond</strain>
    </source>
</reference>
<keyword evidence="6" id="KW-0808">Transferase</keyword>
<dbReference type="SUPFAM" id="SSF56104">
    <property type="entry name" value="SAICAR synthase-like"/>
    <property type="match status" value="1"/>
</dbReference>
<dbReference type="Pfam" id="PF03770">
    <property type="entry name" value="IPK"/>
    <property type="match status" value="1"/>
</dbReference>
<dbReference type="GO" id="GO:0016301">
    <property type="term" value="F:kinase activity"/>
    <property type="evidence" value="ECO:0007669"/>
    <property type="project" value="UniProtKB-KW"/>
</dbReference>
<comment type="subcellular location">
    <subcellularLocation>
        <location evidence="1">Nucleus</location>
    </subcellularLocation>
</comment>
<dbReference type="VEuPathDB" id="PiroplasmaDB:BBBOND_0301850"/>
<dbReference type="SUPFAM" id="SSF52768">
    <property type="entry name" value="Arginase/deacetylase"/>
    <property type="match status" value="1"/>
</dbReference>
<keyword evidence="8" id="KW-0378">Hydrolase</keyword>
<dbReference type="Gene3D" id="3.30.470.160">
    <property type="entry name" value="Inositol polyphosphate kinase"/>
    <property type="match status" value="1"/>
</dbReference>
<feature type="domain" description="Histone deacetylase" evidence="14">
    <location>
        <begin position="268"/>
        <end position="483"/>
    </location>
</feature>
<dbReference type="STRING" id="5866.A0A061D6H5"/>
<accession>A0A061D6H5</accession>
<gene>
    <name evidence="15" type="ORF">BBBOND_0301850</name>
</gene>
<dbReference type="PANTHER" id="PTHR10625">
    <property type="entry name" value="HISTONE DEACETYLASE HDAC1-RELATED"/>
    <property type="match status" value="1"/>
</dbReference>
<dbReference type="GeneID" id="24564822"/>
<comment type="similarity">
    <text evidence="2">Belongs to the inositol phosphokinase (IPK) family.</text>
</comment>
<evidence type="ECO:0000256" key="13">
    <source>
        <dbReference type="SAM" id="MobiDB-lite"/>
    </source>
</evidence>
<dbReference type="InterPro" id="IPR023696">
    <property type="entry name" value="Ureohydrolase_dom_sf"/>
</dbReference>
<keyword evidence="11" id="KW-0804">Transcription</keyword>
<evidence type="ECO:0000313" key="16">
    <source>
        <dbReference type="Proteomes" id="UP000033188"/>
    </source>
</evidence>
<evidence type="ECO:0000256" key="7">
    <source>
        <dbReference type="ARBA" id="ARBA00022777"/>
    </source>
</evidence>
<dbReference type="PANTHER" id="PTHR10625:SF5">
    <property type="entry name" value="HISTONE DEACETYLASE"/>
    <property type="match status" value="1"/>
</dbReference>
<evidence type="ECO:0000256" key="10">
    <source>
        <dbReference type="ARBA" id="ARBA00023015"/>
    </source>
</evidence>
<evidence type="ECO:0000313" key="15">
    <source>
        <dbReference type="EMBL" id="CDR96281.1"/>
    </source>
</evidence>
<evidence type="ECO:0000256" key="9">
    <source>
        <dbReference type="ARBA" id="ARBA00022853"/>
    </source>
</evidence>
<feature type="region of interest" description="Disordered" evidence="13">
    <location>
        <begin position="231"/>
        <end position="251"/>
    </location>
</feature>
<name>A0A061D6H5_BABBI</name>
<evidence type="ECO:0000256" key="1">
    <source>
        <dbReference type="ARBA" id="ARBA00004123"/>
    </source>
</evidence>
<dbReference type="InterPro" id="IPR023801">
    <property type="entry name" value="His_deacetylse_dom"/>
</dbReference>
<dbReference type="Proteomes" id="UP000033188">
    <property type="component" value="Chromosome 3"/>
</dbReference>
<protein>
    <recommendedName>
        <fullName evidence="4">histone deacetylase</fullName>
        <ecNumber evidence="4">3.5.1.98</ecNumber>
    </recommendedName>
</protein>
<dbReference type="OMA" id="DKMMGFC"/>
<evidence type="ECO:0000256" key="11">
    <source>
        <dbReference type="ARBA" id="ARBA00023163"/>
    </source>
</evidence>
<sequence length="902" mass="100281">MDPPELVAICCDEKTMCSRRHCDTSGRGHPEDPTRLKAIIDLLRHGRINLESYGERFLADFTRTYACRPATLEMLLYCHTESHVRRLMGFCHDVEELNAGCAADDVCCHSDSDYCTSYPVDEDTYVTKESERVARLAVGGMTHLADVIMGKADMYSDMQPEDAFDTAADQQRDRTRVKRESEPDIDSNDLSSQLKAAEGAENLLNSGDTAKAASQQHDLRKDRNVAVEHGTTVGAGMERSDSSGKSPAEELNNSEFIGDVAVQLSALSVSDAQANVPRRSGVRKGFSLTRPPGHHATRDKMMGFCLYNNVAITAVHLLRNHGLKRIAIVDIDVHHGNGTQEIFYDNANVCVISIHRYGTHNNAFYPYSGNYDEIGGKGALGSNVNIPLTAGYGTHDMVYAFQEVVLPKLERFKPEFILVSCGFDAAIHDFLGGCGVTPECYGWMALELSKVAERHSKGRLLLAFEGGYNPAINASCSDAIFRTLIEYETDRRVKRGCGYNRSKVRRGTRFVCSKLRGLLFSGGDSVVDTSSSLSRSRTHSPLAPSVTPSARTAQVARPPDLKWTEYHGPMTKNSFVIAGGHPNQFLIPVNVPSGDLCKICSPNEVAFYRWLYRINGIDLEVISRPYPYLRLPFANGVVDVSITGFRPVTDSAASPTTKRLNRANVVHSPDPVVTEGLNLLKPLIRFVVQCTGVYTESVFAAWPLQYSHRAAVRLRNAIHGMRTPCVMDIKMGTRLYGDNVTDSKRIAEKQSKAEKRSCSVHGFHISGMFHWCREAKKLFYLQGNVANTLETRAKLLYAFRLYFARFQDTLLSVRICEKFLQRLEELRMLFEKQNQLAFYGSSLLFVYDSGTVSTGAATELANVHMIDLSHVSYNTGCIDEGYLLGLRTLIELLRETRKSLAV</sequence>
<dbReference type="PRINTS" id="PR01270">
    <property type="entry name" value="HDASUPER"/>
</dbReference>
<dbReference type="GO" id="GO:0040029">
    <property type="term" value="P:epigenetic regulation of gene expression"/>
    <property type="evidence" value="ECO:0007669"/>
    <property type="project" value="TreeGrafter"/>
</dbReference>
<dbReference type="CDD" id="cd09992">
    <property type="entry name" value="HDAC_classII"/>
    <property type="match status" value="1"/>
</dbReference>
<evidence type="ECO:0000256" key="3">
    <source>
        <dbReference type="ARBA" id="ARBA00007738"/>
    </source>
</evidence>
<keyword evidence="7" id="KW-0418">Kinase</keyword>
<dbReference type="RefSeq" id="XP_012768467.1">
    <property type="nucleotide sequence ID" value="XM_012913013.1"/>
</dbReference>
<dbReference type="AlphaFoldDB" id="A0A061D6H5"/>
<proteinExistence type="inferred from homology"/>
<keyword evidence="5" id="KW-0678">Repressor</keyword>
<dbReference type="InterPro" id="IPR000286">
    <property type="entry name" value="HDACs"/>
</dbReference>
<dbReference type="EMBL" id="LK391709">
    <property type="protein sequence ID" value="CDR96281.1"/>
    <property type="molecule type" value="Genomic_DNA"/>
</dbReference>
<evidence type="ECO:0000256" key="4">
    <source>
        <dbReference type="ARBA" id="ARBA00012111"/>
    </source>
</evidence>
<feature type="domain" description="Histone deacetylase" evidence="14">
    <location>
        <begin position="29"/>
        <end position="151"/>
    </location>
</feature>